<dbReference type="AlphaFoldDB" id="A0A6L6LWW9"/>
<organism evidence="9 10">
    <name type="scientific">Ruthenibacterium lactatiformans</name>
    <dbReference type="NCBI Taxonomy" id="1550024"/>
    <lineage>
        <taxon>Bacteria</taxon>
        <taxon>Bacillati</taxon>
        <taxon>Bacillota</taxon>
        <taxon>Clostridia</taxon>
        <taxon>Eubacteriales</taxon>
        <taxon>Oscillospiraceae</taxon>
        <taxon>Ruthenibacterium</taxon>
    </lineage>
</organism>
<evidence type="ECO:0000256" key="6">
    <source>
        <dbReference type="PROSITE-ProRule" id="PRU00169"/>
    </source>
</evidence>
<dbReference type="InterPro" id="IPR018062">
    <property type="entry name" value="HTH_AraC-typ_CS"/>
</dbReference>
<dbReference type="EMBL" id="WMZU01000059">
    <property type="protein sequence ID" value="MTS29230.1"/>
    <property type="molecule type" value="Genomic_DNA"/>
</dbReference>
<feature type="modified residue" description="4-aspartylphosphate" evidence="6">
    <location>
        <position position="55"/>
    </location>
</feature>
<dbReference type="PANTHER" id="PTHR43280">
    <property type="entry name" value="ARAC-FAMILY TRANSCRIPTIONAL REGULATOR"/>
    <property type="match status" value="1"/>
</dbReference>
<dbReference type="InterPro" id="IPR011006">
    <property type="entry name" value="CheY-like_superfamily"/>
</dbReference>
<proteinExistence type="predicted"/>
<dbReference type="PANTHER" id="PTHR43280:SF28">
    <property type="entry name" value="HTH-TYPE TRANSCRIPTIONAL ACTIVATOR RHAS"/>
    <property type="match status" value="1"/>
</dbReference>
<dbReference type="SUPFAM" id="SSF46689">
    <property type="entry name" value="Homeodomain-like"/>
    <property type="match status" value="2"/>
</dbReference>
<dbReference type="GO" id="GO:0043565">
    <property type="term" value="F:sequence-specific DNA binding"/>
    <property type="evidence" value="ECO:0007669"/>
    <property type="project" value="InterPro"/>
</dbReference>
<comment type="function">
    <text evidence="5">May play the central regulatory role in sporulation. It may be an element of the effector pathway responsible for the activation of sporulation genes in response to nutritional stress. Spo0A may act in concert with spo0H (a sigma factor) to control the expression of some genes that are critical to the sporulation process.</text>
</comment>
<evidence type="ECO:0000256" key="3">
    <source>
        <dbReference type="ARBA" id="ARBA00023125"/>
    </source>
</evidence>
<name>A0A6L6LWW9_9FIRM</name>
<comment type="caution">
    <text evidence="9">The sequence shown here is derived from an EMBL/GenBank/DDBJ whole genome shotgun (WGS) entry which is preliminary data.</text>
</comment>
<keyword evidence="6" id="KW-0597">Phosphoprotein</keyword>
<dbReference type="GO" id="GO:0000160">
    <property type="term" value="P:phosphorelay signal transduction system"/>
    <property type="evidence" value="ECO:0007669"/>
    <property type="project" value="InterPro"/>
</dbReference>
<evidence type="ECO:0000259" key="7">
    <source>
        <dbReference type="PROSITE" id="PS01124"/>
    </source>
</evidence>
<dbReference type="InterPro" id="IPR020449">
    <property type="entry name" value="Tscrpt_reg_AraC-type_HTH"/>
</dbReference>
<evidence type="ECO:0000256" key="1">
    <source>
        <dbReference type="ARBA" id="ARBA00018672"/>
    </source>
</evidence>
<protein>
    <recommendedName>
        <fullName evidence="1">Stage 0 sporulation protein A homolog</fullName>
    </recommendedName>
</protein>
<dbReference type="GO" id="GO:0003700">
    <property type="term" value="F:DNA-binding transcription factor activity"/>
    <property type="evidence" value="ECO:0007669"/>
    <property type="project" value="InterPro"/>
</dbReference>
<keyword evidence="3" id="KW-0238">DNA-binding</keyword>
<dbReference type="PRINTS" id="PR00032">
    <property type="entry name" value="HTHARAC"/>
</dbReference>
<reference evidence="9 10" key="1">
    <citation type="journal article" date="2019" name="Nat. Med.">
        <title>A library of human gut bacterial isolates paired with longitudinal multiomics data enables mechanistic microbiome research.</title>
        <authorList>
            <person name="Poyet M."/>
            <person name="Groussin M."/>
            <person name="Gibbons S.M."/>
            <person name="Avila-Pacheco J."/>
            <person name="Jiang X."/>
            <person name="Kearney S.M."/>
            <person name="Perrotta A.R."/>
            <person name="Berdy B."/>
            <person name="Zhao S."/>
            <person name="Lieberman T.D."/>
            <person name="Swanson P.K."/>
            <person name="Smith M."/>
            <person name="Roesemann S."/>
            <person name="Alexander J.E."/>
            <person name="Rich S.A."/>
            <person name="Livny J."/>
            <person name="Vlamakis H."/>
            <person name="Clish C."/>
            <person name="Bullock K."/>
            <person name="Deik A."/>
            <person name="Scott J."/>
            <person name="Pierce K.A."/>
            <person name="Xavier R.J."/>
            <person name="Alm E.J."/>
        </authorList>
    </citation>
    <scope>NUCLEOTIDE SEQUENCE [LARGE SCALE GENOMIC DNA]</scope>
    <source>
        <strain evidence="9 10">BIOML-A4</strain>
    </source>
</reference>
<evidence type="ECO:0000259" key="8">
    <source>
        <dbReference type="PROSITE" id="PS50110"/>
    </source>
</evidence>
<dbReference type="Pfam" id="PF12833">
    <property type="entry name" value="HTH_18"/>
    <property type="match status" value="1"/>
</dbReference>
<evidence type="ECO:0000256" key="5">
    <source>
        <dbReference type="ARBA" id="ARBA00024867"/>
    </source>
</evidence>
<dbReference type="PROSITE" id="PS50110">
    <property type="entry name" value="RESPONSE_REGULATORY"/>
    <property type="match status" value="1"/>
</dbReference>
<dbReference type="Gene3D" id="3.40.50.2300">
    <property type="match status" value="1"/>
</dbReference>
<gene>
    <name evidence="9" type="ORF">GMD59_18390</name>
</gene>
<dbReference type="Pfam" id="PF00072">
    <property type="entry name" value="Response_reg"/>
    <property type="match status" value="1"/>
</dbReference>
<dbReference type="SUPFAM" id="SSF52172">
    <property type="entry name" value="CheY-like"/>
    <property type="match status" value="1"/>
</dbReference>
<dbReference type="InterPro" id="IPR009057">
    <property type="entry name" value="Homeodomain-like_sf"/>
</dbReference>
<dbReference type="PROSITE" id="PS00041">
    <property type="entry name" value="HTH_ARAC_FAMILY_1"/>
    <property type="match status" value="1"/>
</dbReference>
<feature type="domain" description="HTH araC/xylS-type" evidence="7">
    <location>
        <begin position="397"/>
        <end position="495"/>
    </location>
</feature>
<dbReference type="Proteomes" id="UP000472755">
    <property type="component" value="Unassembled WGS sequence"/>
</dbReference>
<dbReference type="RefSeq" id="WP_155202538.1">
    <property type="nucleotide sequence ID" value="NZ_WMZN01000065.1"/>
</dbReference>
<evidence type="ECO:0000256" key="4">
    <source>
        <dbReference type="ARBA" id="ARBA00023163"/>
    </source>
</evidence>
<dbReference type="Gene3D" id="1.10.10.60">
    <property type="entry name" value="Homeodomain-like"/>
    <property type="match status" value="2"/>
</dbReference>
<feature type="domain" description="Response regulatory" evidence="8">
    <location>
        <begin position="3"/>
        <end position="120"/>
    </location>
</feature>
<evidence type="ECO:0000313" key="10">
    <source>
        <dbReference type="Proteomes" id="UP000472755"/>
    </source>
</evidence>
<dbReference type="CDD" id="cd17536">
    <property type="entry name" value="REC_YesN-like"/>
    <property type="match status" value="1"/>
</dbReference>
<keyword evidence="2" id="KW-0805">Transcription regulation</keyword>
<dbReference type="SMART" id="SM00342">
    <property type="entry name" value="HTH_ARAC"/>
    <property type="match status" value="1"/>
</dbReference>
<keyword evidence="4" id="KW-0804">Transcription</keyword>
<dbReference type="SMART" id="SM00448">
    <property type="entry name" value="REC"/>
    <property type="match status" value="1"/>
</dbReference>
<evidence type="ECO:0000256" key="2">
    <source>
        <dbReference type="ARBA" id="ARBA00023015"/>
    </source>
</evidence>
<dbReference type="InterPro" id="IPR018060">
    <property type="entry name" value="HTH_AraC"/>
</dbReference>
<sequence length="502" mass="58367">MIRVLVVEDETPIQRDICRKIEQYSDEFKVVARASTGEEAVHLLEQIKIDVAFIDVNIPILNGLEVIRHINQLNPEIIKVVLSGYTDFEYVSIAFKLGVFDYLVKPLEKNQFDLLLDKVVSTFYAYGKEKKQNYLQNVLTLKKKTEDISSVYQILLLNIGACGAQNLDFPEMYLRIWEEINLLERMKEIFPCCEYHIVAGKKEAERVVFIEGLSIEFSVVQKIFLSINPFVNYLTVVFFQNTVEFKNIYEKYKEMQGYAAEHQLFCRSSLLVMPDQGSAYIKIARDERTDLQIEKIIAEIRYNLQYEKVATIIEKIFGCISAKPVRQQEIECMFRNFFSALCSRLPETNYFQYDQTLLEILQSYQSLENIMAQTKYLAEEILCPQSMLGRDKKTVAEAIVQYLETNYKSAISAQELSDVFGFVPAYINRIFKTFYDSTPMEYVQCLRIERAKDLLMRTKRPIKEIAAEVGYPDSLYFSKVFKRAVGVNPSLYQKRGQENGEK</sequence>
<dbReference type="PROSITE" id="PS01124">
    <property type="entry name" value="HTH_ARAC_FAMILY_2"/>
    <property type="match status" value="1"/>
</dbReference>
<accession>A0A6L6LWW9</accession>
<dbReference type="InterPro" id="IPR001789">
    <property type="entry name" value="Sig_transdc_resp-reg_receiver"/>
</dbReference>
<evidence type="ECO:0000313" key="9">
    <source>
        <dbReference type="EMBL" id="MTS29230.1"/>
    </source>
</evidence>